<feature type="region of interest" description="Disordered" evidence="1">
    <location>
        <begin position="218"/>
        <end position="238"/>
    </location>
</feature>
<feature type="compositionally biased region" description="Polar residues" evidence="1">
    <location>
        <begin position="111"/>
        <end position="134"/>
    </location>
</feature>
<evidence type="ECO:0000313" key="3">
    <source>
        <dbReference type="EMBL" id="JAG98266.1"/>
    </source>
</evidence>
<dbReference type="EMBL" id="GCKF01026955">
    <property type="protein sequence ID" value="JAG98266.1"/>
    <property type="molecule type" value="Transcribed_RNA"/>
</dbReference>
<name>A0A0D6R6C4_ARACU</name>
<evidence type="ECO:0000259" key="2">
    <source>
        <dbReference type="Pfam" id="PF14309"/>
    </source>
</evidence>
<evidence type="ECO:0000256" key="1">
    <source>
        <dbReference type="SAM" id="MobiDB-lite"/>
    </source>
</evidence>
<protein>
    <recommendedName>
        <fullName evidence="2">DUF4378 domain-containing protein</fullName>
    </recommendedName>
</protein>
<organism evidence="3">
    <name type="scientific">Araucaria cunninghamii</name>
    <name type="common">Hoop pine</name>
    <name type="synonym">Moreton Bay pine</name>
    <dbReference type="NCBI Taxonomy" id="56994"/>
    <lineage>
        <taxon>Eukaryota</taxon>
        <taxon>Viridiplantae</taxon>
        <taxon>Streptophyta</taxon>
        <taxon>Embryophyta</taxon>
        <taxon>Tracheophyta</taxon>
        <taxon>Spermatophyta</taxon>
        <taxon>Pinopsida</taxon>
        <taxon>Pinidae</taxon>
        <taxon>Conifers II</taxon>
        <taxon>Araucariales</taxon>
        <taxon>Araucariaceae</taxon>
        <taxon>Araucaria</taxon>
    </lineage>
</organism>
<accession>A0A0D6R6C4</accession>
<sequence length="434" mass="48108">MQPSNCVEIHFDDECDLLHEEPSSLNRLEKSEDLPVPSLQANCKPDVDCPGVATEQLASSSCSLHGASVGDEDSEECLKEASNLVSASAMDEDKLSDADSDHVIEEVAPEDNQQILPSSSPTKGLNVNESSASGNLEKGEQPSPISVLDIPSEEDTFQEETPSLKRFEEISSNLQELRTRLHLLKFDSSESLQHNSENVLTGEATVLEDHDMEEIGIDSKKTCDSPSEAAISPASRSSCPETEIMDVGSVMLNSVLCPQEKWADLQYVRNSLVASGFTGNADAIFAKWHSPNHPMDPHLYEKLQDNDLSTTDSVSERERIESEQHLLFDCTNEVLLAILGPFFYPCPWVKPSKGKLQHVMPVSNQLLEETWRKLSNLYPQSGMDYTLENIVAKDINREGTWLELQDDVEMVGVELEKIVCDDLIEEICCDLINI</sequence>
<dbReference type="PANTHER" id="PTHR46836">
    <property type="entry name" value="AFADIN"/>
    <property type="match status" value="1"/>
</dbReference>
<dbReference type="PANTHER" id="PTHR46836:SF8">
    <property type="entry name" value="AFADIN"/>
    <property type="match status" value="1"/>
</dbReference>
<proteinExistence type="predicted"/>
<dbReference type="Pfam" id="PF14309">
    <property type="entry name" value="DUF4378"/>
    <property type="match status" value="1"/>
</dbReference>
<feature type="region of interest" description="Disordered" evidence="1">
    <location>
        <begin position="107"/>
        <end position="144"/>
    </location>
</feature>
<feature type="domain" description="DUF4378" evidence="2">
    <location>
        <begin position="264"/>
        <end position="426"/>
    </location>
</feature>
<reference evidence="3" key="1">
    <citation type="submission" date="2015-03" db="EMBL/GenBank/DDBJ databases">
        <title>A transcriptome of Araucaria cunninghamii, an australian fine timber species.</title>
        <authorList>
            <person name="Jing Yi C.J.Y."/>
            <person name="Yin San L.Y.S."/>
            <person name="Abdul Karim S.S."/>
            <person name="Wan Azmi N.N."/>
            <person name="Hercus R.R."/>
            <person name="Croft L.L."/>
        </authorList>
    </citation>
    <scope>NUCLEOTIDE SEQUENCE</scope>
    <source>
        <strain evidence="3">MI0301</strain>
        <tissue evidence="3">Leaf</tissue>
    </source>
</reference>
<dbReference type="AlphaFoldDB" id="A0A0D6R6C4"/>
<dbReference type="InterPro" id="IPR025486">
    <property type="entry name" value="DUF4378"/>
</dbReference>
<dbReference type="EMBL" id="GCKF01026956">
    <property type="protein sequence ID" value="JAG98265.1"/>
    <property type="molecule type" value="Transcribed_RNA"/>
</dbReference>